<dbReference type="EMBL" id="LAVV01007858">
    <property type="protein sequence ID" value="KNZ54537.1"/>
    <property type="molecule type" value="Genomic_DNA"/>
</dbReference>
<protein>
    <submittedName>
        <fullName evidence="1">Uncharacterized protein</fullName>
    </submittedName>
</protein>
<proteinExistence type="predicted"/>
<keyword evidence="2" id="KW-1185">Reference proteome</keyword>
<comment type="caution">
    <text evidence="1">The sequence shown here is derived from an EMBL/GenBank/DDBJ whole genome shotgun (WGS) entry which is preliminary data.</text>
</comment>
<evidence type="ECO:0000313" key="2">
    <source>
        <dbReference type="Proteomes" id="UP000037035"/>
    </source>
</evidence>
<organism evidence="1 2">
    <name type="scientific">Puccinia sorghi</name>
    <dbReference type="NCBI Taxonomy" id="27349"/>
    <lineage>
        <taxon>Eukaryota</taxon>
        <taxon>Fungi</taxon>
        <taxon>Dikarya</taxon>
        <taxon>Basidiomycota</taxon>
        <taxon>Pucciniomycotina</taxon>
        <taxon>Pucciniomycetes</taxon>
        <taxon>Pucciniales</taxon>
        <taxon>Pucciniaceae</taxon>
        <taxon>Puccinia</taxon>
    </lineage>
</organism>
<sequence length="219" mass="25039">MPNGGRQCVACQCICLRDLEDLFFGPVQAWWTFPFEQLMLQVIKTYSNNQIGWSLLVLVCFQINADKIPLQRKLETTLLTAFSCSANLRALLETKELPSSPLLIAREQTPSRHHQHPPRLFLRRPALSDEELQLLVDEIKLIADSLTGLQRDFQVNFISMLKEADKGVKGGDEFREGLRAMMVWEDEGSLEIDGNQGVKELRWPPDQSIDGHCKVQKYQ</sequence>
<dbReference type="AlphaFoldDB" id="A0A0L6V221"/>
<evidence type="ECO:0000313" key="1">
    <source>
        <dbReference type="EMBL" id="KNZ54537.1"/>
    </source>
</evidence>
<name>A0A0L6V221_9BASI</name>
<dbReference type="OrthoDB" id="3247418at2759"/>
<reference evidence="1 2" key="1">
    <citation type="submission" date="2015-08" db="EMBL/GenBank/DDBJ databases">
        <title>Next Generation Sequencing and Analysis of the Genome of Puccinia sorghi L Schw, the Causal Agent of Maize Common Rust.</title>
        <authorList>
            <person name="Rochi L."/>
            <person name="Burguener G."/>
            <person name="Darino M."/>
            <person name="Turjanski A."/>
            <person name="Kreff E."/>
            <person name="Dieguez M.J."/>
            <person name="Sacco F."/>
        </authorList>
    </citation>
    <scope>NUCLEOTIDE SEQUENCE [LARGE SCALE GENOMIC DNA]</scope>
    <source>
        <strain evidence="1 2">RO10H11247</strain>
    </source>
</reference>
<dbReference type="Proteomes" id="UP000037035">
    <property type="component" value="Unassembled WGS sequence"/>
</dbReference>
<dbReference type="VEuPathDB" id="FungiDB:VP01_2920g2"/>
<gene>
    <name evidence="1" type="ORF">VP01_2920g2</name>
</gene>
<accession>A0A0L6V221</accession>